<organism evidence="7 8">
    <name type="scientific">Prorocentrum cordatum</name>
    <dbReference type="NCBI Taxonomy" id="2364126"/>
    <lineage>
        <taxon>Eukaryota</taxon>
        <taxon>Sar</taxon>
        <taxon>Alveolata</taxon>
        <taxon>Dinophyceae</taxon>
        <taxon>Prorocentrales</taxon>
        <taxon>Prorocentraceae</taxon>
        <taxon>Prorocentrum</taxon>
    </lineage>
</organism>
<keyword evidence="3" id="KW-0479">Metal-binding</keyword>
<evidence type="ECO:0000256" key="1">
    <source>
        <dbReference type="ARBA" id="ARBA00007963"/>
    </source>
</evidence>
<gene>
    <name evidence="7" type="ORF">PCOR1329_LOCUS43350</name>
</gene>
<keyword evidence="4" id="KW-0106">Calcium</keyword>
<dbReference type="InterPro" id="IPR002804">
    <property type="entry name" value="Archease"/>
</dbReference>
<protein>
    <recommendedName>
        <fullName evidence="6">Archease domain-containing protein</fullName>
    </recommendedName>
</protein>
<dbReference type="InterPro" id="IPR036820">
    <property type="entry name" value="Archease_dom_sf"/>
</dbReference>
<reference evidence="7" key="1">
    <citation type="submission" date="2023-10" db="EMBL/GenBank/DDBJ databases">
        <authorList>
            <person name="Chen Y."/>
            <person name="Shah S."/>
            <person name="Dougan E. K."/>
            <person name="Thang M."/>
            <person name="Chan C."/>
        </authorList>
    </citation>
    <scope>NUCLEOTIDE SEQUENCE [LARGE SCALE GENOMIC DNA]</scope>
</reference>
<dbReference type="PANTHER" id="PTHR12682:SF11">
    <property type="entry name" value="PROTEIN ARCHEASE"/>
    <property type="match status" value="1"/>
</dbReference>
<sequence length="456" mass="49629">MARALSPGEAAAPSAPVPISPPPWLSESFPRRESGSRCARAGCGSTRRHRRGAGRRGVCERCPHRCRLAQPLPGPAAEAGGPMVLVFFPSAICGEPLMGLPDNAVGAVFGRRFADGAELLLLSSAELRRAEIERDAAGECPCEEPGEPEDPTRVEDLANYDLLRRTKSSTEYDAVVRIPVGRSAVWRLSADVMALLENDLTVLGGKFGVSAKPQLNRDGDVQCVVVSGLSTAIASARSEVVQVLQFYRQGQGLPGAATGPADRSSWAEDRPREEARAAGAAVACGVRVEVPEHVEDLRQFEYHDHTADIIVHAWGRTRAEAFAQVCVGMFNYMTDLDRVDIARSVDVEATGHDLLDLLYHLLDEFLYVFGSELHVSRRIEILEFDEVGLRIRARGYGEKMDLGKHEQGTEIKAVTMHMMKIVGPDGIMTEGGTMQDVSNEKLREGFPYAVTTLLDI</sequence>
<feature type="domain" description="Archease" evidence="6">
    <location>
        <begin position="300"/>
        <end position="424"/>
    </location>
</feature>
<accession>A0ABN9TYW0</accession>
<dbReference type="InterPro" id="IPR023572">
    <property type="entry name" value="Archease_dom"/>
</dbReference>
<feature type="compositionally biased region" description="Pro residues" evidence="5">
    <location>
        <begin position="15"/>
        <end position="24"/>
    </location>
</feature>
<dbReference type="EMBL" id="CAUYUJ010015209">
    <property type="protein sequence ID" value="CAK0851157.1"/>
    <property type="molecule type" value="Genomic_DNA"/>
</dbReference>
<evidence type="ECO:0000259" key="6">
    <source>
        <dbReference type="Pfam" id="PF01951"/>
    </source>
</evidence>
<evidence type="ECO:0000256" key="3">
    <source>
        <dbReference type="ARBA" id="ARBA00022723"/>
    </source>
</evidence>
<dbReference type="Pfam" id="PF01951">
    <property type="entry name" value="Archease"/>
    <property type="match status" value="1"/>
</dbReference>
<name>A0ABN9TYW0_9DINO</name>
<evidence type="ECO:0000256" key="4">
    <source>
        <dbReference type="ARBA" id="ARBA00022837"/>
    </source>
</evidence>
<evidence type="ECO:0000256" key="2">
    <source>
        <dbReference type="ARBA" id="ARBA00022694"/>
    </source>
</evidence>
<keyword evidence="2" id="KW-0819">tRNA processing</keyword>
<comment type="similarity">
    <text evidence="1">Belongs to the archease family.</text>
</comment>
<evidence type="ECO:0000256" key="5">
    <source>
        <dbReference type="SAM" id="MobiDB-lite"/>
    </source>
</evidence>
<dbReference type="Gene3D" id="3.55.10.10">
    <property type="entry name" value="Archease domain"/>
    <property type="match status" value="1"/>
</dbReference>
<feature type="region of interest" description="Disordered" evidence="5">
    <location>
        <begin position="1"/>
        <end position="50"/>
    </location>
</feature>
<proteinExistence type="inferred from homology"/>
<comment type="caution">
    <text evidence="7">The sequence shown here is derived from an EMBL/GenBank/DDBJ whole genome shotgun (WGS) entry which is preliminary data.</text>
</comment>
<dbReference type="PANTHER" id="PTHR12682">
    <property type="entry name" value="ARCHEASE"/>
    <property type="match status" value="1"/>
</dbReference>
<keyword evidence="8" id="KW-1185">Reference proteome</keyword>
<dbReference type="SUPFAM" id="SSF69819">
    <property type="entry name" value="MTH1598-like"/>
    <property type="match status" value="1"/>
</dbReference>
<dbReference type="Proteomes" id="UP001189429">
    <property type="component" value="Unassembled WGS sequence"/>
</dbReference>
<evidence type="ECO:0000313" key="8">
    <source>
        <dbReference type="Proteomes" id="UP001189429"/>
    </source>
</evidence>
<evidence type="ECO:0000313" key="7">
    <source>
        <dbReference type="EMBL" id="CAK0851157.1"/>
    </source>
</evidence>